<protein>
    <submittedName>
        <fullName evidence="1">YkgJ family cysteine cluster protein</fullName>
    </submittedName>
</protein>
<dbReference type="Pfam" id="PF03692">
    <property type="entry name" value="CxxCxxCC"/>
    <property type="match status" value="1"/>
</dbReference>
<evidence type="ECO:0000313" key="1">
    <source>
        <dbReference type="EMBL" id="NWH05183.1"/>
    </source>
</evidence>
<comment type="caution">
    <text evidence="1">The sequence shown here is derived from an EMBL/GenBank/DDBJ whole genome shotgun (WGS) entry which is preliminary data.</text>
</comment>
<proteinExistence type="predicted"/>
<dbReference type="InterPro" id="IPR005358">
    <property type="entry name" value="Puta_zinc/iron-chelating_dom"/>
</dbReference>
<dbReference type="RefSeq" id="WP_178366640.1">
    <property type="nucleotide sequence ID" value="NZ_JACADJ010000026.1"/>
</dbReference>
<accession>A0A850T0G1</accession>
<evidence type="ECO:0000313" key="2">
    <source>
        <dbReference type="Proteomes" id="UP000553343"/>
    </source>
</evidence>
<dbReference type="Proteomes" id="UP000553343">
    <property type="component" value="Unassembled WGS sequence"/>
</dbReference>
<dbReference type="AlphaFoldDB" id="A0A850T0G1"/>
<organism evidence="1 2">
    <name type="scientific">Desulfobacter latus</name>
    <dbReference type="NCBI Taxonomy" id="2292"/>
    <lineage>
        <taxon>Bacteria</taxon>
        <taxon>Pseudomonadati</taxon>
        <taxon>Thermodesulfobacteriota</taxon>
        <taxon>Desulfobacteria</taxon>
        <taxon>Desulfobacterales</taxon>
        <taxon>Desulfobacteraceae</taxon>
        <taxon>Desulfobacter</taxon>
    </lineage>
</organism>
<dbReference type="EMBL" id="JACADJ010000026">
    <property type="protein sequence ID" value="NWH05183.1"/>
    <property type="molecule type" value="Genomic_DNA"/>
</dbReference>
<name>A0A850T0G1_9BACT</name>
<reference evidence="1 2" key="1">
    <citation type="submission" date="2020-06" db="EMBL/GenBank/DDBJ databases">
        <title>High-quality draft genome of sulfate reducer Desulfobacter latus type strain AcrS2 isolated from marine sediment.</title>
        <authorList>
            <person name="Hoppe M."/>
            <person name="Larsen C.K."/>
            <person name="Marshall I.P.G."/>
            <person name="Schramm A."/>
            <person name="Marietou A.G."/>
        </authorList>
    </citation>
    <scope>NUCLEOTIDE SEQUENCE [LARGE SCALE GENOMIC DNA]</scope>
    <source>
        <strain evidence="1 2">AcRS2</strain>
    </source>
</reference>
<sequence length="396" mass="44955">MTAVPGDSCHNAFKDILINQFREKIYNGFINDAIIPVLKDVMAYAHDIVNALERSNQSPAVACGPGCSYCCHSQIDVLPIEALLIVSFIHKNFTQKQIFLLMEKIEQRLELIQGKSDSTLFSIKDTLPCIFLENGMCRIYQVRPFICRAWNSMDSSLCKKIFDSGTFDDEIESSSARNFIFESARSLFADFGRQLKLETLPFEMTQAMFNCLKTIDPFSLWLSGQDILNVNNPLEPAFSRVDSSGDHGFIEADSDKSVQTRPVSREQEYIDYFYDKYKRRLTGYETTGNDSQVHSFIFQNVYGKSIGAIALDAGVSQNRTVHIHHLRAFVLQNGSGTQMLLELCRKADCFNIRLSANPAFTPNETFSRKDFKVLSNWYEQFGFKGDTGLCRIPRQG</sequence>
<keyword evidence="2" id="KW-1185">Reference proteome</keyword>
<gene>
    <name evidence="1" type="ORF">HXW94_09320</name>
</gene>